<keyword evidence="4 6" id="KW-0472">Membrane</keyword>
<feature type="transmembrane region" description="Helical" evidence="6">
    <location>
        <begin position="110"/>
        <end position="127"/>
    </location>
</feature>
<keyword evidence="9" id="KW-1185">Reference proteome</keyword>
<dbReference type="InterPro" id="IPR011701">
    <property type="entry name" value="MFS"/>
</dbReference>
<dbReference type="GO" id="GO:0022857">
    <property type="term" value="F:transmembrane transporter activity"/>
    <property type="evidence" value="ECO:0007669"/>
    <property type="project" value="InterPro"/>
</dbReference>
<organism evidence="8 9">
    <name type="scientific">[Candida] arabinofermentans NRRL YB-2248</name>
    <dbReference type="NCBI Taxonomy" id="983967"/>
    <lineage>
        <taxon>Eukaryota</taxon>
        <taxon>Fungi</taxon>
        <taxon>Dikarya</taxon>
        <taxon>Ascomycota</taxon>
        <taxon>Saccharomycotina</taxon>
        <taxon>Pichiomycetes</taxon>
        <taxon>Pichiales</taxon>
        <taxon>Pichiaceae</taxon>
        <taxon>Ogataea</taxon>
        <taxon>Ogataea/Candida clade</taxon>
    </lineage>
</organism>
<feature type="transmembrane region" description="Helical" evidence="6">
    <location>
        <begin position="345"/>
        <end position="365"/>
    </location>
</feature>
<feature type="domain" description="Major facilitator superfamily (MFS) profile" evidence="7">
    <location>
        <begin position="45"/>
        <end position="512"/>
    </location>
</feature>
<dbReference type="Proteomes" id="UP000094801">
    <property type="component" value="Unassembled WGS sequence"/>
</dbReference>
<dbReference type="Gene3D" id="1.20.1250.20">
    <property type="entry name" value="MFS general substrate transporter like domains"/>
    <property type="match status" value="1"/>
</dbReference>
<dbReference type="PROSITE" id="PS50850">
    <property type="entry name" value="MFS"/>
    <property type="match status" value="1"/>
</dbReference>
<dbReference type="InterPro" id="IPR005829">
    <property type="entry name" value="Sugar_transporter_CS"/>
</dbReference>
<protein>
    <recommendedName>
        <fullName evidence="7">Major facilitator superfamily (MFS) profile domain-containing protein</fullName>
    </recommendedName>
</protein>
<dbReference type="PANTHER" id="PTHR42718">
    <property type="entry name" value="MAJOR FACILITATOR SUPERFAMILY MULTIDRUG TRANSPORTER MFSC"/>
    <property type="match status" value="1"/>
</dbReference>
<dbReference type="PANTHER" id="PTHR42718:SF23">
    <property type="entry name" value="MAJOR FACILITATOR SUPERFAMILY (MFS) PROFILE DOMAIN-CONTAINING PROTEIN"/>
    <property type="match status" value="1"/>
</dbReference>
<feature type="transmembrane region" description="Helical" evidence="6">
    <location>
        <begin position="402"/>
        <end position="424"/>
    </location>
</feature>
<accession>A0A1E4SZD2</accession>
<dbReference type="GO" id="GO:0016020">
    <property type="term" value="C:membrane"/>
    <property type="evidence" value="ECO:0007669"/>
    <property type="project" value="UniProtKB-SubCell"/>
</dbReference>
<feature type="transmembrane region" description="Helical" evidence="6">
    <location>
        <begin position="490"/>
        <end position="514"/>
    </location>
</feature>
<dbReference type="Pfam" id="PF07690">
    <property type="entry name" value="MFS_1"/>
    <property type="match status" value="1"/>
</dbReference>
<evidence type="ECO:0000313" key="9">
    <source>
        <dbReference type="Proteomes" id="UP000094801"/>
    </source>
</evidence>
<keyword evidence="2 6" id="KW-0812">Transmembrane</keyword>
<evidence type="ECO:0000259" key="7">
    <source>
        <dbReference type="PROSITE" id="PS50850"/>
    </source>
</evidence>
<dbReference type="Gene3D" id="1.20.1720.10">
    <property type="entry name" value="Multidrug resistance protein D"/>
    <property type="match status" value="1"/>
</dbReference>
<dbReference type="STRING" id="983967.A0A1E4SZD2"/>
<feature type="transmembrane region" description="Helical" evidence="6">
    <location>
        <begin position="170"/>
        <end position="197"/>
    </location>
</feature>
<feature type="transmembrane region" description="Helical" evidence="6">
    <location>
        <begin position="203"/>
        <end position="221"/>
    </location>
</feature>
<feature type="transmembrane region" description="Helical" evidence="6">
    <location>
        <begin position="311"/>
        <end position="333"/>
    </location>
</feature>
<dbReference type="EMBL" id="KV453854">
    <property type="protein sequence ID" value="ODV84857.1"/>
    <property type="molecule type" value="Genomic_DNA"/>
</dbReference>
<feature type="transmembrane region" description="Helical" evidence="6">
    <location>
        <begin position="83"/>
        <end position="103"/>
    </location>
</feature>
<evidence type="ECO:0000256" key="4">
    <source>
        <dbReference type="ARBA" id="ARBA00023136"/>
    </source>
</evidence>
<feature type="transmembrane region" description="Helical" evidence="6">
    <location>
        <begin position="272"/>
        <end position="291"/>
    </location>
</feature>
<evidence type="ECO:0000256" key="3">
    <source>
        <dbReference type="ARBA" id="ARBA00022989"/>
    </source>
</evidence>
<feature type="transmembrane region" description="Helical" evidence="6">
    <location>
        <begin position="242"/>
        <end position="260"/>
    </location>
</feature>
<proteinExistence type="predicted"/>
<feature type="region of interest" description="Disordered" evidence="5">
    <location>
        <begin position="1"/>
        <end position="31"/>
    </location>
</feature>
<keyword evidence="3 6" id="KW-1133">Transmembrane helix</keyword>
<evidence type="ECO:0000256" key="6">
    <source>
        <dbReference type="SAM" id="Phobius"/>
    </source>
</evidence>
<dbReference type="InterPro" id="IPR036259">
    <property type="entry name" value="MFS_trans_sf"/>
</dbReference>
<dbReference type="InterPro" id="IPR020846">
    <property type="entry name" value="MFS_dom"/>
</dbReference>
<comment type="subcellular location">
    <subcellularLocation>
        <location evidence="1">Membrane</location>
        <topology evidence="1">Multi-pass membrane protein</topology>
    </subcellularLocation>
</comment>
<dbReference type="SUPFAM" id="SSF103473">
    <property type="entry name" value="MFS general substrate transporter"/>
    <property type="match status" value="2"/>
</dbReference>
<dbReference type="AlphaFoldDB" id="A0A1E4SZD2"/>
<dbReference type="OrthoDB" id="2130629at2759"/>
<evidence type="ECO:0000256" key="2">
    <source>
        <dbReference type="ARBA" id="ARBA00022692"/>
    </source>
</evidence>
<feature type="transmembrane region" description="Helical" evidence="6">
    <location>
        <begin position="377"/>
        <end position="396"/>
    </location>
</feature>
<sequence length="518" mass="57043">MNIHRKNTEKSQVVNVPEQQLQDDQYSDPEQRPPVFKTALQEVLCCMIASFAPAASSMSSSAYQSSLSKISEHFDEYGGSLTWSVSSVMLANGGCLLLMGGIADAFGRKNALFIGFFFFTIFTLIGGFMTKSYIALCIFRAMQGATVACATPASAGFLGSTYKDSKRKNLVMSCFAIGAPVGGASGFFIAGVCLTALNWRSVHFFLSMVYGTLAIGVYIYVPNDKPKLDWTHIKSTFKKLDYLGSLLSIAGFTLICFSLTQVDATDKKWKTPYIIVLLIIGILILVSFVIYEIYIPLNPLIPMKMFRNKNFCLAMGVSSLSWMTFFGILNYYAVLYFEKIRGYSAIITACCFLTQPISGTLVSTFAGFTMHIIKGKYLMSIGCCGFLTSCIIWSTLSIHRNYFLGPFWSFMFTVLGADLIYNVANRCALSSVEKNLQSRAAGTFNTIIQLSSTVGLGLSSTILTSKYPLYGTVDEYNDLPALFHAIKYNYYFGIALSGTALLLSFFVDIGTVGVKHEH</sequence>
<reference evidence="9" key="1">
    <citation type="submission" date="2016-04" db="EMBL/GenBank/DDBJ databases">
        <title>Comparative genomics of biotechnologically important yeasts.</title>
        <authorList>
            <consortium name="DOE Joint Genome Institute"/>
            <person name="Riley R."/>
            <person name="Haridas S."/>
            <person name="Wolfe K.H."/>
            <person name="Lopes M.R."/>
            <person name="Hittinger C.T."/>
            <person name="Goker M."/>
            <person name="Salamov A."/>
            <person name="Wisecaver J."/>
            <person name="Long T.M."/>
            <person name="Aerts A.L."/>
            <person name="Barry K."/>
            <person name="Choi C."/>
            <person name="Clum A."/>
            <person name="Coughlan A.Y."/>
            <person name="Deshpande S."/>
            <person name="Douglass A.P."/>
            <person name="Hanson S.J."/>
            <person name="Klenk H.-P."/>
            <person name="Labutti K."/>
            <person name="Lapidus A."/>
            <person name="Lindquist E."/>
            <person name="Lipzen A."/>
            <person name="Meier-Kolthoff J.P."/>
            <person name="Ohm R.A."/>
            <person name="Otillar R.P."/>
            <person name="Pangilinan J."/>
            <person name="Peng Y."/>
            <person name="Rokas A."/>
            <person name="Rosa C.A."/>
            <person name="Scheuner C."/>
            <person name="Sibirny A.A."/>
            <person name="Slot J.C."/>
            <person name="Stielow J.B."/>
            <person name="Sun H."/>
            <person name="Kurtzman C.P."/>
            <person name="Blackwell M."/>
            <person name="Grigoriev I.V."/>
            <person name="Jeffries T.W."/>
        </authorList>
    </citation>
    <scope>NUCLEOTIDE SEQUENCE [LARGE SCALE GENOMIC DNA]</scope>
    <source>
        <strain evidence="9">NRRL YB-2248</strain>
    </source>
</reference>
<evidence type="ECO:0000313" key="8">
    <source>
        <dbReference type="EMBL" id="ODV84857.1"/>
    </source>
</evidence>
<feature type="compositionally biased region" description="Polar residues" evidence="5">
    <location>
        <begin position="10"/>
        <end position="24"/>
    </location>
</feature>
<gene>
    <name evidence="8" type="ORF">CANARDRAFT_199702</name>
</gene>
<name>A0A1E4SZD2_9ASCO</name>
<evidence type="ECO:0000256" key="5">
    <source>
        <dbReference type="SAM" id="MobiDB-lite"/>
    </source>
</evidence>
<evidence type="ECO:0000256" key="1">
    <source>
        <dbReference type="ARBA" id="ARBA00004141"/>
    </source>
</evidence>
<dbReference type="PROSITE" id="PS00216">
    <property type="entry name" value="SUGAR_TRANSPORT_1"/>
    <property type="match status" value="1"/>
</dbReference>